<dbReference type="EMBL" id="JBBNAE010000009">
    <property type="protein sequence ID" value="KAK9096934.1"/>
    <property type="molecule type" value="Genomic_DNA"/>
</dbReference>
<organism evidence="1 2">
    <name type="scientific">Stephania japonica</name>
    <dbReference type="NCBI Taxonomy" id="461633"/>
    <lineage>
        <taxon>Eukaryota</taxon>
        <taxon>Viridiplantae</taxon>
        <taxon>Streptophyta</taxon>
        <taxon>Embryophyta</taxon>
        <taxon>Tracheophyta</taxon>
        <taxon>Spermatophyta</taxon>
        <taxon>Magnoliopsida</taxon>
        <taxon>Ranunculales</taxon>
        <taxon>Menispermaceae</taxon>
        <taxon>Menispermoideae</taxon>
        <taxon>Cissampelideae</taxon>
        <taxon>Stephania</taxon>
    </lineage>
</organism>
<comment type="caution">
    <text evidence="1">The sequence shown here is derived from an EMBL/GenBank/DDBJ whole genome shotgun (WGS) entry which is preliminary data.</text>
</comment>
<dbReference type="AlphaFoldDB" id="A0AAP0EPB6"/>
<proteinExistence type="predicted"/>
<gene>
    <name evidence="1" type="ORF">Sjap_022431</name>
</gene>
<accession>A0AAP0EPB6</accession>
<name>A0AAP0EPB6_9MAGN</name>
<sequence>MNIMRLDQSAIIMSSHHPAAGKTSRRGGGTRSIIWGTRFCSSQESCPKHGARSIERGTCSPACLVEFPVGNSALHHPITFPLVIDPIPRLMGEQSTTLFGGTSSTEHLKNKIITASFFKHISASFGSKGS</sequence>
<evidence type="ECO:0000313" key="2">
    <source>
        <dbReference type="Proteomes" id="UP001417504"/>
    </source>
</evidence>
<evidence type="ECO:0000313" key="1">
    <source>
        <dbReference type="EMBL" id="KAK9096934.1"/>
    </source>
</evidence>
<protein>
    <submittedName>
        <fullName evidence="1">Uncharacterized protein</fullName>
    </submittedName>
</protein>
<keyword evidence="2" id="KW-1185">Reference proteome</keyword>
<reference evidence="1 2" key="1">
    <citation type="submission" date="2024-01" db="EMBL/GenBank/DDBJ databases">
        <title>Genome assemblies of Stephania.</title>
        <authorList>
            <person name="Yang L."/>
        </authorList>
    </citation>
    <scope>NUCLEOTIDE SEQUENCE [LARGE SCALE GENOMIC DNA]</scope>
    <source>
        <strain evidence="1">QJT</strain>
        <tissue evidence="1">Leaf</tissue>
    </source>
</reference>
<dbReference type="Proteomes" id="UP001417504">
    <property type="component" value="Unassembled WGS sequence"/>
</dbReference>